<evidence type="ECO:0000259" key="2">
    <source>
        <dbReference type="Pfam" id="PF13426"/>
    </source>
</evidence>
<keyword evidence="1" id="KW-0472">Membrane</keyword>
<proteinExistence type="predicted"/>
<dbReference type="InterPro" id="IPR035965">
    <property type="entry name" value="PAS-like_dom_sf"/>
</dbReference>
<keyword evidence="1" id="KW-0812">Transmembrane</keyword>
<dbReference type="InterPro" id="IPR000014">
    <property type="entry name" value="PAS"/>
</dbReference>
<sequence>MPFKLRLSRLIPQLFFIALLAWFGDAFADHFFFHNGEPHSHPLLNISVHEHFMRGSLALFTAMLWLLHIYHTIRSSRDRIIEKAFNNSAPICITDTDFNIVTANDSYWEIFSSEEFPKNKPLLKCYDHRPGAKCHNQECPLTKIKGGAKEYFCETSKTVNGETNHFLITVKPILDGNKLFGISETFHNITERLELEEQKEELIRQLNETLDQVRTLRGFIPICASCKKIRDDKGYWNQLEAYVQMHSHAEFSHSLCPDCVEGLYGDLNINNSDRIEADPIKTDPII</sequence>
<reference evidence="3 4" key="1">
    <citation type="journal article" date="2017" name="ISME J.">
        <title>Potential for microbial H2 and metal transformations associated with novel bacteria and archaea in deep terrestrial subsurface sediments.</title>
        <authorList>
            <person name="Hernsdorf A.W."/>
            <person name="Amano Y."/>
            <person name="Miyakawa K."/>
            <person name="Ise K."/>
            <person name="Suzuki Y."/>
            <person name="Anantharaman K."/>
            <person name="Probst A."/>
            <person name="Burstein D."/>
            <person name="Thomas B.C."/>
            <person name="Banfield J.F."/>
        </authorList>
    </citation>
    <scope>NUCLEOTIDE SEQUENCE [LARGE SCALE GENOMIC DNA]</scope>
    <source>
        <strain evidence="3">HGW-Wallbacteria-1</strain>
    </source>
</reference>
<dbReference type="Gene3D" id="3.30.450.20">
    <property type="entry name" value="PAS domain"/>
    <property type="match status" value="1"/>
</dbReference>
<name>A0A2N1PLE3_9BACT</name>
<evidence type="ECO:0000313" key="4">
    <source>
        <dbReference type="Proteomes" id="UP000233256"/>
    </source>
</evidence>
<organism evidence="3 4">
    <name type="scientific">Candidatus Wallbacteria bacterium HGW-Wallbacteria-1</name>
    <dbReference type="NCBI Taxonomy" id="2013854"/>
    <lineage>
        <taxon>Bacteria</taxon>
        <taxon>Candidatus Walliibacteriota</taxon>
    </lineage>
</organism>
<dbReference type="AlphaFoldDB" id="A0A2N1PLE3"/>
<feature type="transmembrane region" description="Helical" evidence="1">
    <location>
        <begin position="52"/>
        <end position="70"/>
    </location>
</feature>
<protein>
    <recommendedName>
        <fullName evidence="2">PAS domain-containing protein</fullName>
    </recommendedName>
</protein>
<comment type="caution">
    <text evidence="3">The sequence shown here is derived from an EMBL/GenBank/DDBJ whole genome shotgun (WGS) entry which is preliminary data.</text>
</comment>
<feature type="domain" description="PAS" evidence="2">
    <location>
        <begin position="90"/>
        <end position="191"/>
    </location>
</feature>
<gene>
    <name evidence="3" type="ORF">CVV64_15705</name>
</gene>
<dbReference type="SUPFAM" id="SSF55785">
    <property type="entry name" value="PYP-like sensor domain (PAS domain)"/>
    <property type="match status" value="1"/>
</dbReference>
<evidence type="ECO:0000313" key="3">
    <source>
        <dbReference type="EMBL" id="PKK89150.1"/>
    </source>
</evidence>
<dbReference type="EMBL" id="PGXC01000024">
    <property type="protein sequence ID" value="PKK89150.1"/>
    <property type="molecule type" value="Genomic_DNA"/>
</dbReference>
<keyword evidence="1" id="KW-1133">Transmembrane helix</keyword>
<accession>A0A2N1PLE3</accession>
<evidence type="ECO:0000256" key="1">
    <source>
        <dbReference type="SAM" id="Phobius"/>
    </source>
</evidence>
<dbReference type="Pfam" id="PF13426">
    <property type="entry name" value="PAS_9"/>
    <property type="match status" value="1"/>
</dbReference>
<dbReference type="Proteomes" id="UP000233256">
    <property type="component" value="Unassembled WGS sequence"/>
</dbReference>